<evidence type="ECO:0000313" key="4">
    <source>
        <dbReference type="Proteomes" id="UP001291309"/>
    </source>
</evidence>
<dbReference type="Proteomes" id="UP001291309">
    <property type="component" value="Unassembled WGS sequence"/>
</dbReference>
<feature type="repeat" description="TPR" evidence="1">
    <location>
        <begin position="716"/>
        <end position="749"/>
    </location>
</feature>
<dbReference type="SUPFAM" id="SSF81901">
    <property type="entry name" value="HCP-like"/>
    <property type="match status" value="1"/>
</dbReference>
<proteinExistence type="predicted"/>
<dbReference type="RefSeq" id="WP_321546106.1">
    <property type="nucleotide sequence ID" value="NZ_JAXIVS010000004.1"/>
</dbReference>
<dbReference type="SUPFAM" id="SSF48452">
    <property type="entry name" value="TPR-like"/>
    <property type="match status" value="1"/>
</dbReference>
<keyword evidence="1" id="KW-0802">TPR repeat</keyword>
<dbReference type="InterPro" id="IPR019734">
    <property type="entry name" value="TPR_rpt"/>
</dbReference>
<name>A0ABU5H5L6_9BACT</name>
<dbReference type="SUPFAM" id="SSF53167">
    <property type="entry name" value="Purine and uridine phosphorylases"/>
    <property type="match status" value="1"/>
</dbReference>
<dbReference type="Gene3D" id="1.25.40.10">
    <property type="entry name" value="Tetratricopeptide repeat domain"/>
    <property type="match status" value="4"/>
</dbReference>
<evidence type="ECO:0000259" key="2">
    <source>
        <dbReference type="Pfam" id="PF01048"/>
    </source>
</evidence>
<dbReference type="InterPro" id="IPR052384">
    <property type="entry name" value="TMTC_O-mannosyltransferase"/>
</dbReference>
<gene>
    <name evidence="3" type="ORF">SYV04_13295</name>
</gene>
<dbReference type="InterPro" id="IPR000845">
    <property type="entry name" value="Nucleoside_phosphorylase_d"/>
</dbReference>
<comment type="caution">
    <text evidence="3">The sequence shown here is derived from an EMBL/GenBank/DDBJ whole genome shotgun (WGS) entry which is preliminary data.</text>
</comment>
<dbReference type="PANTHER" id="PTHR44216">
    <property type="entry name" value="PROTEIN O-MANNOSYL-TRANSFERASE TMTC2"/>
    <property type="match status" value="1"/>
</dbReference>
<dbReference type="Pfam" id="PF13432">
    <property type="entry name" value="TPR_16"/>
    <property type="match status" value="4"/>
</dbReference>
<dbReference type="SMART" id="SM00028">
    <property type="entry name" value="TPR"/>
    <property type="match status" value="12"/>
</dbReference>
<feature type="repeat" description="TPR" evidence="1">
    <location>
        <begin position="680"/>
        <end position="713"/>
    </location>
</feature>
<dbReference type="InterPro" id="IPR035994">
    <property type="entry name" value="Nucleoside_phosphorylase_sf"/>
</dbReference>
<dbReference type="SMART" id="SM00671">
    <property type="entry name" value="SEL1"/>
    <property type="match status" value="7"/>
</dbReference>
<evidence type="ECO:0000256" key="1">
    <source>
        <dbReference type="PROSITE-ProRule" id="PRU00339"/>
    </source>
</evidence>
<reference evidence="3 4" key="1">
    <citation type="submission" date="2023-12" db="EMBL/GenBank/DDBJ databases">
        <title>the genome sequence of Hyalangium sp. s54d21.</title>
        <authorList>
            <person name="Zhang X."/>
        </authorList>
    </citation>
    <scope>NUCLEOTIDE SEQUENCE [LARGE SCALE GENOMIC DNA]</scope>
    <source>
        <strain evidence="4">s54d21</strain>
    </source>
</reference>
<protein>
    <submittedName>
        <fullName evidence="3">Tetratricopeptide repeat protein</fullName>
    </submittedName>
</protein>
<keyword evidence="4" id="KW-1185">Reference proteome</keyword>
<dbReference type="Pfam" id="PF01048">
    <property type="entry name" value="PNP_UDP_1"/>
    <property type="match status" value="1"/>
</dbReference>
<dbReference type="InterPro" id="IPR006597">
    <property type="entry name" value="Sel1-like"/>
</dbReference>
<dbReference type="PROSITE" id="PS50005">
    <property type="entry name" value="TPR"/>
    <property type="match status" value="3"/>
</dbReference>
<feature type="repeat" description="TPR" evidence="1">
    <location>
        <begin position="860"/>
        <end position="893"/>
    </location>
</feature>
<dbReference type="EMBL" id="JAXIVS010000004">
    <property type="protein sequence ID" value="MDY7227380.1"/>
    <property type="molecule type" value="Genomic_DNA"/>
</dbReference>
<feature type="domain" description="Nucleoside phosphorylase" evidence="2">
    <location>
        <begin position="14"/>
        <end position="268"/>
    </location>
</feature>
<organism evidence="3 4">
    <name type="scientific">Hyalangium rubrum</name>
    <dbReference type="NCBI Taxonomy" id="3103134"/>
    <lineage>
        <taxon>Bacteria</taxon>
        <taxon>Pseudomonadati</taxon>
        <taxon>Myxococcota</taxon>
        <taxon>Myxococcia</taxon>
        <taxon>Myxococcales</taxon>
        <taxon>Cystobacterineae</taxon>
        <taxon>Archangiaceae</taxon>
        <taxon>Hyalangium</taxon>
    </lineage>
</organism>
<sequence length="1166" mass="128723">MHLSDARGKVDFGIITIREDEFEAVLARLPHHVGRVKGRRQYNLRRVPLPGGDSYLVAVLRCIEQGTGEAQSAAHDLLEDLDPPWLFVVGIAGGVPSDEFSLGDVIVSNRIHDFSVEAVLQDSSLEYALAGGPMDKNAAALAANLPALRAELGEWSSAESIAAPRPLIRIEDSSLYGDGSWQTKVRKSLTRHAGRMQPVALSGAIASSDRLIKNTDILAVWLKVARQVLAMEMESAGIYRATYGRPISTLSIRGISDVVGFKRDPEWTRYACHTAAAFMLALMNTRPIEPGAHSSSGAQERKLQSWVAQWPLPRVANVDPYHVLGVTESELARRYARQAERPPYILRDVDSELDKALTMSDLVLLVGHSKAGKSRTAFEAALRLYPQQPLLLPSDGKALVELFRADAPLQWSSDPLIVWLDDLHRFLGPEGLSFSLLNTLAQHKGRVKVLATLTSRRYDDYMNSRGDVEKDIHLILRRFRQVHLSSELNEVETQRAKALYPEEPKEKLADGLGEHFVAADELRLKYDAGKESCPQGYALVRVAIDWRRAGLLRPIPESALQRLASSYIRFLKIPHVDLTPEAYKEGLQWARKPIGIHIALLAGAGQEGSEKSFEAFDYISDHADRLGVGIPDEAWKAILHFASPSEALLLALSAYHRKNKPIMEHALAQAIQSGDPDARPRAIYLLGALYQEDDKLAEAELAYRQVLDAEQTDVASSAMIDLGRLLQNRGEFAEAEQLFQHAFELHDPETHLNATLGLGKLLMDKGEWTKAEALYQGLLESDDARAIALGTVNLAKLHELRDELDAAEALYQKAIESKQPEAAALAMNNLGGLCQNRGEFGKAEQLFRQAMGFQDLEAAALAKANLGTLYFNRGDLAQAEQFYQDAIASKHPFAVLLSTNNLGSVRLKQGASAEARRLYLQALDSRHPDVTPIAAFNLGSLHFDNEEWAEASELLQRAVESKHPEFSHRPKWLLGNLLERQGEHTEAERLYREVLASRQADLIPAAAFSLGSLLQDLERHSEARPLFQQSIDSKHPDFALRATLLLGITEAQQGMLSQAESLFRKLLDSQHPTLSLAGSEVLGEVLEKRGDLIGAEHYYRAATESEDVVVSSAACLHLGTLLLRKGQLIEARRFLQRAVESSDEDVVEEATASMAELVKAEAAPGS</sequence>
<dbReference type="Pfam" id="PF13374">
    <property type="entry name" value="TPR_10"/>
    <property type="match status" value="2"/>
</dbReference>
<evidence type="ECO:0000313" key="3">
    <source>
        <dbReference type="EMBL" id="MDY7227380.1"/>
    </source>
</evidence>
<dbReference type="Gene3D" id="3.40.50.1580">
    <property type="entry name" value="Nucleoside phosphorylase domain"/>
    <property type="match status" value="1"/>
</dbReference>
<dbReference type="PANTHER" id="PTHR44216:SF3">
    <property type="entry name" value="PROTEIN O-MANNOSYL-TRANSFERASE TMTC2"/>
    <property type="match status" value="1"/>
</dbReference>
<dbReference type="InterPro" id="IPR011990">
    <property type="entry name" value="TPR-like_helical_dom_sf"/>
</dbReference>
<accession>A0ABU5H5L6</accession>